<organism evidence="1 2">
    <name type="scientific">Desulfohalobium retbaense (strain ATCC 49708 / DSM 5692 / JCM 16813 / HR100)</name>
    <dbReference type="NCBI Taxonomy" id="485915"/>
    <lineage>
        <taxon>Bacteria</taxon>
        <taxon>Pseudomonadati</taxon>
        <taxon>Thermodesulfobacteriota</taxon>
        <taxon>Desulfovibrionia</taxon>
        <taxon>Desulfovibrionales</taxon>
        <taxon>Desulfohalobiaceae</taxon>
        <taxon>Desulfohalobium</taxon>
    </lineage>
</organism>
<dbReference type="STRING" id="485915.Dret_0857"/>
<dbReference type="EMBL" id="CP001734">
    <property type="protein sequence ID" value="ACV68148.1"/>
    <property type="molecule type" value="Genomic_DNA"/>
</dbReference>
<reference evidence="2" key="1">
    <citation type="submission" date="2009-09" db="EMBL/GenBank/DDBJ databases">
        <title>The complete chromosome of Desulfohalobium retbaense DSM 5692.</title>
        <authorList>
            <consortium name="US DOE Joint Genome Institute (JGI-PGF)"/>
            <person name="Lucas S."/>
            <person name="Copeland A."/>
            <person name="Lapidus A."/>
            <person name="Glavina del Rio T."/>
            <person name="Dalin E."/>
            <person name="Tice H."/>
            <person name="Bruce D."/>
            <person name="Goodwin L."/>
            <person name="Pitluck S."/>
            <person name="Kyrpides N."/>
            <person name="Mavromatis K."/>
            <person name="Ivanova N."/>
            <person name="Mikhailova N."/>
            <person name="Munk A.C."/>
            <person name="Brettin T."/>
            <person name="Detter J.C."/>
            <person name="Han C."/>
            <person name="Tapia R."/>
            <person name="Larimer F."/>
            <person name="Land M."/>
            <person name="Hauser L."/>
            <person name="Markowitz V."/>
            <person name="Cheng J.-F."/>
            <person name="Hugenholtz P."/>
            <person name="Woyke T."/>
            <person name="Wu D."/>
            <person name="Spring S."/>
            <person name="Klenk H.-P."/>
            <person name="Eisen J.A."/>
        </authorList>
    </citation>
    <scope>NUCLEOTIDE SEQUENCE [LARGE SCALE GENOMIC DNA]</scope>
    <source>
        <strain evidence="2">DSM 5692</strain>
    </source>
</reference>
<evidence type="ECO:0000313" key="1">
    <source>
        <dbReference type="EMBL" id="ACV68148.1"/>
    </source>
</evidence>
<dbReference type="eggNOG" id="COG1418">
    <property type="taxonomic scope" value="Bacteria"/>
</dbReference>
<dbReference type="Gene3D" id="1.10.3210.10">
    <property type="entry name" value="Hypothetical protein af1432"/>
    <property type="match status" value="1"/>
</dbReference>
<keyword evidence="2" id="KW-1185">Reference proteome</keyword>
<protein>
    <recommendedName>
        <fullName evidence="3">HD domain-containing protein</fullName>
    </recommendedName>
</protein>
<dbReference type="AlphaFoldDB" id="C8X151"/>
<reference evidence="1 2" key="2">
    <citation type="journal article" date="2010" name="Stand. Genomic Sci.">
        <title>Complete genome sequence of Desulfohalobium retbaense type strain (HR(100)).</title>
        <authorList>
            <person name="Spring S."/>
            <person name="Nolan M."/>
            <person name="Lapidus A."/>
            <person name="Glavina Del Rio T."/>
            <person name="Copeland A."/>
            <person name="Tice H."/>
            <person name="Cheng J.F."/>
            <person name="Lucas S."/>
            <person name="Land M."/>
            <person name="Chen F."/>
            <person name="Bruce D."/>
            <person name="Goodwin L."/>
            <person name="Pitluck S."/>
            <person name="Ivanova N."/>
            <person name="Mavromatis K."/>
            <person name="Mikhailova N."/>
            <person name="Pati A."/>
            <person name="Chen A."/>
            <person name="Palaniappan K."/>
            <person name="Hauser L."/>
            <person name="Chang Y.J."/>
            <person name="Jeffries C.D."/>
            <person name="Munk C."/>
            <person name="Kiss H."/>
            <person name="Chain P."/>
            <person name="Han C."/>
            <person name="Brettin T."/>
            <person name="Detter J.C."/>
            <person name="Schuler E."/>
            <person name="Goker M."/>
            <person name="Rohde M."/>
            <person name="Bristow J."/>
            <person name="Eisen J.A."/>
            <person name="Markowitz V."/>
            <person name="Hugenholtz P."/>
            <person name="Kyrpides N.C."/>
            <person name="Klenk H.P."/>
        </authorList>
    </citation>
    <scope>NUCLEOTIDE SEQUENCE [LARGE SCALE GENOMIC DNA]</scope>
    <source>
        <strain evidence="1 2">DSM 5692</strain>
    </source>
</reference>
<dbReference type="HOGENOM" id="CLU_1060607_0_0_7"/>
<gene>
    <name evidence="1" type="ordered locus">Dret_0857</name>
</gene>
<dbReference type="Proteomes" id="UP000001052">
    <property type="component" value="Chromosome"/>
</dbReference>
<sequence>MNNLLRQLKAEVNSWACRREPTFYIEHTAAMTYARNMFFDHPLIRRCREDVLPFLNDGFGHGIEHSKKVAIEAGALVMAECDRWGVESCRNMALCAELAGLIHDICRMEPDHAAQGAEMSGFILQDYPLTDVDKAIIAFAVRNHEAFKPVERVNDPAFAFLSGALYDADKFRWGPDNFVTTLWEICDYQEWPLEKIVERFPTAIDMVSAIKDTFRTQTGQAYGPEFIDIGLELGRHVFRRLKVLCEEKDCAGLTLTSEIVF</sequence>
<dbReference type="KEGG" id="drt:Dret_0857"/>
<evidence type="ECO:0000313" key="2">
    <source>
        <dbReference type="Proteomes" id="UP000001052"/>
    </source>
</evidence>
<name>C8X151_DESRD</name>
<evidence type="ECO:0008006" key="3">
    <source>
        <dbReference type="Google" id="ProtNLM"/>
    </source>
</evidence>
<proteinExistence type="predicted"/>
<dbReference type="RefSeq" id="WP_015751306.1">
    <property type="nucleotide sequence ID" value="NC_013223.1"/>
</dbReference>
<dbReference type="SUPFAM" id="SSF109604">
    <property type="entry name" value="HD-domain/PDEase-like"/>
    <property type="match status" value="1"/>
</dbReference>
<accession>C8X151</accession>